<name>A0ABT4AYS7_9ACTN</name>
<sequence length="114" mass="13975">MTDDLRHEFESAEGSFMLRLRTELRWDKEAFTRLERAMRSACADHEGRDDLPRWVAEGFWEAATFIPEWTAHPNFPRPEPQQYYDNCLERIRDLADWFFRSWHAYQEPHVWREL</sequence>
<comment type="caution">
    <text evidence="1">The sequence shown here is derived from an EMBL/GenBank/DDBJ whole genome shotgun (WGS) entry which is preliminary data.</text>
</comment>
<dbReference type="RefSeq" id="WP_267563488.1">
    <property type="nucleotide sequence ID" value="NZ_JAPNTZ010000005.1"/>
</dbReference>
<dbReference type="Proteomes" id="UP001151002">
    <property type="component" value="Unassembled WGS sequence"/>
</dbReference>
<reference evidence="1" key="1">
    <citation type="submission" date="2022-11" db="EMBL/GenBank/DDBJ databases">
        <authorList>
            <person name="Somphong A."/>
            <person name="Phongsopitanun W."/>
        </authorList>
    </citation>
    <scope>NUCLEOTIDE SEQUENCE</scope>
    <source>
        <strain evidence="1">Pm04-4</strain>
    </source>
</reference>
<protein>
    <submittedName>
        <fullName evidence="1">Uncharacterized protein</fullName>
    </submittedName>
</protein>
<gene>
    <name evidence="1" type="ORF">OWR29_15325</name>
</gene>
<evidence type="ECO:0000313" key="2">
    <source>
        <dbReference type="Proteomes" id="UP001151002"/>
    </source>
</evidence>
<dbReference type="EMBL" id="JAPNTZ010000005">
    <property type="protein sequence ID" value="MCY1139370.1"/>
    <property type="molecule type" value="Genomic_DNA"/>
</dbReference>
<accession>A0ABT4AYS7</accession>
<evidence type="ECO:0000313" key="1">
    <source>
        <dbReference type="EMBL" id="MCY1139370.1"/>
    </source>
</evidence>
<organism evidence="1 2">
    <name type="scientific">Paractinoplanes pyxinae</name>
    <dbReference type="NCBI Taxonomy" id="2997416"/>
    <lineage>
        <taxon>Bacteria</taxon>
        <taxon>Bacillati</taxon>
        <taxon>Actinomycetota</taxon>
        <taxon>Actinomycetes</taxon>
        <taxon>Micromonosporales</taxon>
        <taxon>Micromonosporaceae</taxon>
        <taxon>Paractinoplanes</taxon>
    </lineage>
</organism>
<proteinExistence type="predicted"/>
<keyword evidence="2" id="KW-1185">Reference proteome</keyword>